<feature type="transmembrane region" description="Helical" evidence="6">
    <location>
        <begin position="70"/>
        <end position="92"/>
    </location>
</feature>
<feature type="transmembrane region" description="Helical" evidence="6">
    <location>
        <begin position="37"/>
        <end position="58"/>
    </location>
</feature>
<dbReference type="Proteomes" id="UP000321513">
    <property type="component" value="Unassembled WGS sequence"/>
</dbReference>
<feature type="transmembrane region" description="Helical" evidence="6">
    <location>
        <begin position="108"/>
        <end position="127"/>
    </location>
</feature>
<protein>
    <submittedName>
        <fullName evidence="7">Polysaccharide biosynthesis protein</fullName>
    </submittedName>
</protein>
<feature type="transmembrane region" description="Helical" evidence="6">
    <location>
        <begin position="395"/>
        <end position="418"/>
    </location>
</feature>
<comment type="caution">
    <text evidence="7">The sequence shown here is derived from an EMBL/GenBank/DDBJ whole genome shotgun (WGS) entry which is preliminary data.</text>
</comment>
<evidence type="ECO:0000256" key="3">
    <source>
        <dbReference type="ARBA" id="ARBA00022692"/>
    </source>
</evidence>
<feature type="transmembrane region" description="Helical" evidence="6">
    <location>
        <begin position="307"/>
        <end position="331"/>
    </location>
</feature>
<accession>A0A512BBV3</accession>
<dbReference type="AlphaFoldDB" id="A0A512BBV3"/>
<name>A0A512BBV3_9BACT</name>
<reference evidence="7 8" key="1">
    <citation type="submission" date="2019-07" db="EMBL/GenBank/DDBJ databases">
        <title>Whole genome shotgun sequence of Segetibacter aerophilus NBRC 106135.</title>
        <authorList>
            <person name="Hosoyama A."/>
            <person name="Uohara A."/>
            <person name="Ohji S."/>
            <person name="Ichikawa N."/>
        </authorList>
    </citation>
    <scope>NUCLEOTIDE SEQUENCE [LARGE SCALE GENOMIC DNA]</scope>
    <source>
        <strain evidence="7 8">NBRC 106135</strain>
    </source>
</reference>
<keyword evidence="3 6" id="KW-0812">Transmembrane</keyword>
<evidence type="ECO:0000256" key="4">
    <source>
        <dbReference type="ARBA" id="ARBA00022989"/>
    </source>
</evidence>
<evidence type="ECO:0000256" key="5">
    <source>
        <dbReference type="ARBA" id="ARBA00023136"/>
    </source>
</evidence>
<evidence type="ECO:0000256" key="1">
    <source>
        <dbReference type="ARBA" id="ARBA00004651"/>
    </source>
</evidence>
<dbReference type="Pfam" id="PF01943">
    <property type="entry name" value="Polysacc_synt"/>
    <property type="match status" value="1"/>
</dbReference>
<feature type="transmembrane region" description="Helical" evidence="6">
    <location>
        <begin position="337"/>
        <end position="359"/>
    </location>
</feature>
<dbReference type="GO" id="GO:0005886">
    <property type="term" value="C:plasma membrane"/>
    <property type="evidence" value="ECO:0007669"/>
    <property type="project" value="UniProtKB-SubCell"/>
</dbReference>
<feature type="transmembrane region" description="Helical" evidence="6">
    <location>
        <begin position="430"/>
        <end position="448"/>
    </location>
</feature>
<dbReference type="EMBL" id="BJYT01000006">
    <property type="protein sequence ID" value="GEO09430.1"/>
    <property type="molecule type" value="Genomic_DNA"/>
</dbReference>
<comment type="subcellular location">
    <subcellularLocation>
        <location evidence="1">Cell membrane</location>
        <topology evidence="1">Multi-pass membrane protein</topology>
    </subcellularLocation>
</comment>
<evidence type="ECO:0000313" key="7">
    <source>
        <dbReference type="EMBL" id="GEO09430.1"/>
    </source>
</evidence>
<evidence type="ECO:0000256" key="6">
    <source>
        <dbReference type="SAM" id="Phobius"/>
    </source>
</evidence>
<dbReference type="PANTHER" id="PTHR30250">
    <property type="entry name" value="PST FAMILY PREDICTED COLANIC ACID TRANSPORTER"/>
    <property type="match status" value="1"/>
</dbReference>
<feature type="transmembrane region" description="Helical" evidence="6">
    <location>
        <begin position="260"/>
        <end position="280"/>
    </location>
</feature>
<feature type="transmembrane region" description="Helical" evidence="6">
    <location>
        <begin position="139"/>
        <end position="159"/>
    </location>
</feature>
<gene>
    <name evidence="7" type="ORF">SAE01_19260</name>
</gene>
<organism evidence="7 8">
    <name type="scientific">Segetibacter aerophilus</name>
    <dbReference type="NCBI Taxonomy" id="670293"/>
    <lineage>
        <taxon>Bacteria</taxon>
        <taxon>Pseudomonadati</taxon>
        <taxon>Bacteroidota</taxon>
        <taxon>Chitinophagia</taxon>
        <taxon>Chitinophagales</taxon>
        <taxon>Chitinophagaceae</taxon>
        <taxon>Segetibacter</taxon>
    </lineage>
</organism>
<evidence type="ECO:0000313" key="8">
    <source>
        <dbReference type="Proteomes" id="UP000321513"/>
    </source>
</evidence>
<dbReference type="InterPro" id="IPR002797">
    <property type="entry name" value="Polysacc_synth"/>
</dbReference>
<dbReference type="InterPro" id="IPR050833">
    <property type="entry name" value="Poly_Biosynth_Transport"/>
</dbReference>
<keyword evidence="2" id="KW-1003">Cell membrane</keyword>
<feature type="transmembrane region" description="Helical" evidence="6">
    <location>
        <begin position="183"/>
        <end position="201"/>
    </location>
</feature>
<proteinExistence type="predicted"/>
<sequence length="492" mass="55975">MWYGVSSIAARFMSYLLTPYLTRTSVLKIADYGKMSLVFAAIPLLNVLFTYGFETAYFRFSQRKEYENSIYSTASISLFLTTILFSAFLWIFRNSLASFAGVADDPQLIDLTIIIIALDALAAIPFAKLRQEGRPIQYAVIRICSIVLNILATVFFLSYCPKILEDNPNSWVGLLYRTDVNRVTYVILANVMSSGLTLLLLSGQIGSIKLHFNAKLWKEMMLYALPLIIVGMGGMINETFDRLMLNWWVPGSPTFKQEQVAIYSACYKLSLLISLFIQAFRMGAEPFFFKQAEGLNPQKTYARVMKFFVITVTTMFLVVSLYIPVISYFFIGNKTYWAGLGVVPILLLANIFLGIYYNLSIWYKLSNKTHAGAVITLTGAAITILINRLFIPSFGYMACAWATFFCYGSMMVMSYLWGQKEYRIPYASKKLVAYVVIVVTLFFIHKGLIALLPYTVFSLIVASTLLFIYVWFILLVERKEFQKMPVIGKYLK</sequence>
<feature type="transmembrane region" description="Helical" evidence="6">
    <location>
        <begin position="454"/>
        <end position="476"/>
    </location>
</feature>
<keyword evidence="5 6" id="KW-0472">Membrane</keyword>
<dbReference type="OrthoDB" id="9814608at2"/>
<keyword evidence="4 6" id="KW-1133">Transmembrane helix</keyword>
<keyword evidence="8" id="KW-1185">Reference proteome</keyword>
<evidence type="ECO:0000256" key="2">
    <source>
        <dbReference type="ARBA" id="ARBA00022475"/>
    </source>
</evidence>
<dbReference type="PANTHER" id="PTHR30250:SF11">
    <property type="entry name" value="O-ANTIGEN TRANSPORTER-RELATED"/>
    <property type="match status" value="1"/>
</dbReference>
<feature type="transmembrane region" description="Helical" evidence="6">
    <location>
        <begin position="222"/>
        <end position="240"/>
    </location>
</feature>
<feature type="transmembrane region" description="Helical" evidence="6">
    <location>
        <begin position="371"/>
        <end position="389"/>
    </location>
</feature>